<accession>A0A8A4XCX3</accession>
<evidence type="ECO:0000256" key="1">
    <source>
        <dbReference type="SAM" id="MobiDB-lite"/>
    </source>
</evidence>
<protein>
    <submittedName>
        <fullName evidence="2">Capsid protein</fullName>
    </submittedName>
</protein>
<organism evidence="2">
    <name type="scientific">Turdus hortulorum Genomoviridae sp</name>
    <dbReference type="NCBI Taxonomy" id="2814995"/>
    <lineage>
        <taxon>Viruses</taxon>
        <taxon>Monodnaviria</taxon>
        <taxon>Shotokuvirae</taxon>
        <taxon>Cressdnaviricota</taxon>
        <taxon>Repensiviricetes</taxon>
        <taxon>Geplafuvirales</taxon>
        <taxon>Genomoviridae</taxon>
    </lineage>
</organism>
<proteinExistence type="predicted"/>
<dbReference type="EMBL" id="MW183011">
    <property type="protein sequence ID" value="QTE03672.1"/>
    <property type="molecule type" value="Genomic_DNA"/>
</dbReference>
<reference evidence="2" key="1">
    <citation type="submission" date="2020-10" db="EMBL/GenBank/DDBJ databases">
        <title>CRESS DNA virus dark matter in the feces of wild birds.</title>
        <authorList>
            <person name="Yang S."/>
            <person name="Zhang W."/>
        </authorList>
    </citation>
    <scope>NUCLEOTIDE SEQUENCE</scope>
    <source>
        <strain evidence="2">Gbt105gen11</strain>
    </source>
</reference>
<name>A0A8A4XCX3_9VIRU</name>
<sequence length="308" mass="34250">MAYRTTTRGKRSYTRKTYGRKSGGRKSRRSYTKRRPYRRPARPSKKATLNLTSKKKRNGMLAWTNSTTGGVQQALAPGAAFVNGNSTGRFLFCPTGMDLSNTGTNPNLTINVAQRTATTCFMKGFSEHLRIQTSSGLPWFHRRICFTSKNTLFNNNPVGTTPWTNCLEVSSGMQRLMFNMGLNNMAGAISNFEGVIFKGLEGQDWNDSLIAPVDTSRVTLKFDKTWTIKSGNQAGTVVERKLWHPMNKNLVYDDDEAGSGETTSFYSVTSKAGMGDYYVYDIISPGIGGGAVDQCVINPNSTMYWHER</sequence>
<feature type="region of interest" description="Disordered" evidence="1">
    <location>
        <begin position="1"/>
        <end position="56"/>
    </location>
</feature>
<evidence type="ECO:0000313" key="2">
    <source>
        <dbReference type="EMBL" id="QTE03672.1"/>
    </source>
</evidence>
<feature type="compositionally biased region" description="Basic residues" evidence="1">
    <location>
        <begin position="7"/>
        <end position="45"/>
    </location>
</feature>